<feature type="transmembrane region" description="Helical" evidence="6">
    <location>
        <begin position="212"/>
        <end position="233"/>
    </location>
</feature>
<evidence type="ECO:0000313" key="8">
    <source>
        <dbReference type="EMBL" id="EAU83922.2"/>
    </source>
</evidence>
<comment type="caution">
    <text evidence="8">The sequence shown here is derived from an EMBL/GenBank/DDBJ whole genome shotgun (WGS) entry which is preliminary data.</text>
</comment>
<dbReference type="HOGENOM" id="CLU_033641_1_1_1"/>
<dbReference type="InParanoid" id="A8P0J6"/>
<dbReference type="GO" id="GO:0016020">
    <property type="term" value="C:membrane"/>
    <property type="evidence" value="ECO:0007669"/>
    <property type="project" value="UniProtKB-SubCell"/>
</dbReference>
<dbReference type="PANTHER" id="PTHR11132">
    <property type="entry name" value="SOLUTE CARRIER FAMILY 35"/>
    <property type="match status" value="1"/>
</dbReference>
<feature type="transmembrane region" description="Helical" evidence="6">
    <location>
        <begin position="519"/>
        <end position="538"/>
    </location>
</feature>
<feature type="transmembrane region" description="Helical" evidence="6">
    <location>
        <begin position="245"/>
        <end position="264"/>
    </location>
</feature>
<dbReference type="InterPro" id="IPR037185">
    <property type="entry name" value="EmrE-like"/>
</dbReference>
<feature type="region of interest" description="Disordered" evidence="5">
    <location>
        <begin position="350"/>
        <end position="373"/>
    </location>
</feature>
<dbReference type="SUPFAM" id="SSF103481">
    <property type="entry name" value="Multidrug resistance efflux transporter EmrE"/>
    <property type="match status" value="1"/>
</dbReference>
<dbReference type="Proteomes" id="UP000001861">
    <property type="component" value="Unassembled WGS sequence"/>
</dbReference>
<evidence type="ECO:0000313" key="9">
    <source>
        <dbReference type="Proteomes" id="UP000001861"/>
    </source>
</evidence>
<comment type="subcellular location">
    <subcellularLocation>
        <location evidence="1">Membrane</location>
        <topology evidence="1">Multi-pass membrane protein</topology>
    </subcellularLocation>
</comment>
<dbReference type="RefSeq" id="XP_001837906.2">
    <property type="nucleotide sequence ID" value="XM_001837854.2"/>
</dbReference>
<evidence type="ECO:0000259" key="7">
    <source>
        <dbReference type="Pfam" id="PF03151"/>
    </source>
</evidence>
<dbReference type="GeneID" id="6014469"/>
<feature type="transmembrane region" description="Helical" evidence="6">
    <location>
        <begin position="276"/>
        <end position="293"/>
    </location>
</feature>
<dbReference type="AlphaFoldDB" id="A8P0J6"/>
<dbReference type="EMBL" id="AACS02000006">
    <property type="protein sequence ID" value="EAU83922.2"/>
    <property type="molecule type" value="Genomic_DNA"/>
</dbReference>
<feature type="transmembrane region" description="Helical" evidence="6">
    <location>
        <begin position="465"/>
        <end position="484"/>
    </location>
</feature>
<feature type="transmembrane region" description="Helical" evidence="6">
    <location>
        <begin position="324"/>
        <end position="343"/>
    </location>
</feature>
<name>A8P0J6_COPC7</name>
<keyword evidence="2 6" id="KW-0812">Transmembrane</keyword>
<keyword evidence="3 6" id="KW-1133">Transmembrane helix</keyword>
<evidence type="ECO:0000256" key="1">
    <source>
        <dbReference type="ARBA" id="ARBA00004141"/>
    </source>
</evidence>
<dbReference type="eggNOG" id="KOG1441">
    <property type="taxonomic scope" value="Eukaryota"/>
</dbReference>
<feature type="transmembrane region" description="Helical" evidence="6">
    <location>
        <begin position="496"/>
        <end position="513"/>
    </location>
</feature>
<dbReference type="VEuPathDB" id="FungiDB:CC1G_10327"/>
<organism evidence="8 9">
    <name type="scientific">Coprinopsis cinerea (strain Okayama-7 / 130 / ATCC MYA-4618 / FGSC 9003)</name>
    <name type="common">Inky cap fungus</name>
    <name type="synonym">Hormographiella aspergillata</name>
    <dbReference type="NCBI Taxonomy" id="240176"/>
    <lineage>
        <taxon>Eukaryota</taxon>
        <taxon>Fungi</taxon>
        <taxon>Dikarya</taxon>
        <taxon>Basidiomycota</taxon>
        <taxon>Agaricomycotina</taxon>
        <taxon>Agaricomycetes</taxon>
        <taxon>Agaricomycetidae</taxon>
        <taxon>Agaricales</taxon>
        <taxon>Agaricineae</taxon>
        <taxon>Psathyrellaceae</taxon>
        <taxon>Coprinopsis</taxon>
    </lineage>
</organism>
<dbReference type="OrthoDB" id="10261634at2759"/>
<feature type="compositionally biased region" description="Low complexity" evidence="5">
    <location>
        <begin position="350"/>
        <end position="359"/>
    </location>
</feature>
<evidence type="ECO:0000256" key="4">
    <source>
        <dbReference type="ARBA" id="ARBA00023136"/>
    </source>
</evidence>
<sequence>MVEPPITRSWEVSDGFGAIARQPGPLSSATAQKIVAGSPPGSSEPSTPLPLSDTTNMLRSGSQASKKPSSTSHTERAGGPEPQQPQPHIPISQKLRVYHDDQPYVGLALHESSSTIKSLLPSPPTSPIPSRRRFRIRKPHLSLPLPSLYSFKLVLRDFFLQIHARLPGTPRLPDKFKNSPLLWIFLYFALNLSLTLYNKYVLIHFPFPYTLTALHALCGSAGTFVMLHLGLTTDPPIPNLSLKESTVLVLFSLLYTVNIVVSNASLKLVTVPFHQVVRGSAPLFTIALSAILYRKGCSRAKLVSLLPVIAGVGFATYGDYYFTLFGFLITILGTLLAALKTILTNQFLSPPGSNSSPNPLTKGSDGSAGDTLSTKHQKVPSIFRHLRQTDSQYRLTTARLRFNLPKLSLTPLQLLYLMSPLAFIQTTMMAHMTGELDRVNRHLANPQLPHHSGNYNPVGIIRGSTWWLILNGILAFALNVVSFNSNKRIGPLGMTVAANVKQVLTVLCAVGLFNLTITFTNGIGIVLTLIGGAWYAYVEVQEKKQTKRSG</sequence>
<keyword evidence="4 6" id="KW-0472">Membrane</keyword>
<reference evidence="8 9" key="1">
    <citation type="journal article" date="2010" name="Proc. Natl. Acad. Sci. U.S.A.">
        <title>Insights into evolution of multicellular fungi from the assembled chromosomes of the mushroom Coprinopsis cinerea (Coprinus cinereus).</title>
        <authorList>
            <person name="Stajich J.E."/>
            <person name="Wilke S.K."/>
            <person name="Ahren D."/>
            <person name="Au C.H."/>
            <person name="Birren B.W."/>
            <person name="Borodovsky M."/>
            <person name="Burns C."/>
            <person name="Canback B."/>
            <person name="Casselton L.A."/>
            <person name="Cheng C.K."/>
            <person name="Deng J."/>
            <person name="Dietrich F.S."/>
            <person name="Fargo D.C."/>
            <person name="Farman M.L."/>
            <person name="Gathman A.C."/>
            <person name="Goldberg J."/>
            <person name="Guigo R."/>
            <person name="Hoegger P.J."/>
            <person name="Hooker J.B."/>
            <person name="Huggins A."/>
            <person name="James T.Y."/>
            <person name="Kamada T."/>
            <person name="Kilaru S."/>
            <person name="Kodira C."/>
            <person name="Kues U."/>
            <person name="Kupfer D."/>
            <person name="Kwan H.S."/>
            <person name="Lomsadze A."/>
            <person name="Li W."/>
            <person name="Lilly W.W."/>
            <person name="Ma L.J."/>
            <person name="Mackey A.J."/>
            <person name="Manning G."/>
            <person name="Martin F."/>
            <person name="Muraguchi H."/>
            <person name="Natvig D.O."/>
            <person name="Palmerini H."/>
            <person name="Ramesh M.A."/>
            <person name="Rehmeyer C.J."/>
            <person name="Roe B.A."/>
            <person name="Shenoy N."/>
            <person name="Stanke M."/>
            <person name="Ter-Hovhannisyan V."/>
            <person name="Tunlid A."/>
            <person name="Velagapudi R."/>
            <person name="Vision T.J."/>
            <person name="Zeng Q."/>
            <person name="Zolan M.E."/>
            <person name="Pukkila P.J."/>
        </authorList>
    </citation>
    <scope>NUCLEOTIDE SEQUENCE [LARGE SCALE GENOMIC DNA]</scope>
    <source>
        <strain evidence="9">Okayama-7 / 130 / ATCC MYA-4618 / FGSC 9003</strain>
    </source>
</reference>
<accession>A8P0J6</accession>
<feature type="compositionally biased region" description="Low complexity" evidence="5">
    <location>
        <begin position="37"/>
        <end position="52"/>
    </location>
</feature>
<keyword evidence="9" id="KW-1185">Reference proteome</keyword>
<feature type="compositionally biased region" description="Polar residues" evidence="5">
    <location>
        <begin position="53"/>
        <end position="72"/>
    </location>
</feature>
<feature type="domain" description="Sugar phosphate transporter" evidence="7">
    <location>
        <begin position="461"/>
        <end position="535"/>
    </location>
</feature>
<dbReference type="KEGG" id="cci:CC1G_10327"/>
<protein>
    <submittedName>
        <fullName evidence="8">Drp1p</fullName>
    </submittedName>
</protein>
<dbReference type="OMA" id="CHMAACA"/>
<evidence type="ECO:0000256" key="2">
    <source>
        <dbReference type="ARBA" id="ARBA00022692"/>
    </source>
</evidence>
<gene>
    <name evidence="8" type="ORF">CC1G_10327</name>
</gene>
<feature type="domain" description="Sugar phosphate transporter" evidence="7">
    <location>
        <begin position="182"/>
        <end position="349"/>
    </location>
</feature>
<dbReference type="Pfam" id="PF03151">
    <property type="entry name" value="TPT"/>
    <property type="match status" value="2"/>
</dbReference>
<evidence type="ECO:0000256" key="3">
    <source>
        <dbReference type="ARBA" id="ARBA00022989"/>
    </source>
</evidence>
<proteinExistence type="predicted"/>
<feature type="transmembrane region" description="Helical" evidence="6">
    <location>
        <begin position="181"/>
        <end position="200"/>
    </location>
</feature>
<dbReference type="InterPro" id="IPR050186">
    <property type="entry name" value="TPT_transporter"/>
</dbReference>
<evidence type="ECO:0000256" key="6">
    <source>
        <dbReference type="SAM" id="Phobius"/>
    </source>
</evidence>
<evidence type="ECO:0000256" key="5">
    <source>
        <dbReference type="SAM" id="MobiDB-lite"/>
    </source>
</evidence>
<feature type="region of interest" description="Disordered" evidence="5">
    <location>
        <begin position="21"/>
        <end position="88"/>
    </location>
</feature>
<dbReference type="InterPro" id="IPR004853">
    <property type="entry name" value="Sugar_P_trans_dom"/>
</dbReference>